<dbReference type="InterPro" id="IPR010817">
    <property type="entry name" value="HemY_N"/>
</dbReference>
<dbReference type="InterPro" id="IPR005254">
    <property type="entry name" value="Heme_biosyn_assoc_TPR_pro"/>
</dbReference>
<evidence type="ECO:0000256" key="7">
    <source>
        <dbReference type="ARBA" id="ARBA00022989"/>
    </source>
</evidence>
<dbReference type="GO" id="GO:0005886">
    <property type="term" value="C:plasma membrane"/>
    <property type="evidence" value="ECO:0007669"/>
    <property type="project" value="UniProtKB-SubCell"/>
</dbReference>
<evidence type="ECO:0000313" key="14">
    <source>
        <dbReference type="Proteomes" id="UP000288279"/>
    </source>
</evidence>
<accession>A0A432ZF68</accession>
<dbReference type="SUPFAM" id="SSF48452">
    <property type="entry name" value="TPR-like"/>
    <property type="match status" value="1"/>
</dbReference>
<evidence type="ECO:0000313" key="13">
    <source>
        <dbReference type="EMBL" id="RUO76625.1"/>
    </source>
</evidence>
<dbReference type="Proteomes" id="UP000288279">
    <property type="component" value="Unassembled WGS sequence"/>
</dbReference>
<dbReference type="InterPro" id="IPR011990">
    <property type="entry name" value="TPR-like_helical_dom_sf"/>
</dbReference>
<feature type="domain" description="HemY N-terminal" evidence="12">
    <location>
        <begin position="26"/>
        <end position="128"/>
    </location>
</feature>
<evidence type="ECO:0000259" key="12">
    <source>
        <dbReference type="Pfam" id="PF07219"/>
    </source>
</evidence>
<comment type="subcellular location">
    <subcellularLocation>
        <location evidence="2">Cell inner membrane</location>
        <topology evidence="2">Multi-pass membrane protein</topology>
    </subcellularLocation>
</comment>
<evidence type="ECO:0000256" key="2">
    <source>
        <dbReference type="ARBA" id="ARBA00004429"/>
    </source>
</evidence>
<evidence type="ECO:0000256" key="3">
    <source>
        <dbReference type="ARBA" id="ARBA00004744"/>
    </source>
</evidence>
<keyword evidence="10" id="KW-0802">TPR repeat</keyword>
<keyword evidence="14" id="KW-1185">Reference proteome</keyword>
<comment type="pathway">
    <text evidence="3">Porphyrin-containing compound metabolism; protoheme biosynthesis.</text>
</comment>
<evidence type="ECO:0000256" key="11">
    <source>
        <dbReference type="SAM" id="Phobius"/>
    </source>
</evidence>
<dbReference type="OrthoDB" id="7067577at2"/>
<dbReference type="UniPathway" id="UPA00252"/>
<reference evidence="13 14" key="1">
    <citation type="journal article" date="2011" name="Front. Microbiol.">
        <title>Genomic signatures of strain selection and enhancement in Bacillus atrophaeus var. globigii, a historical biowarfare simulant.</title>
        <authorList>
            <person name="Gibbons H.S."/>
            <person name="Broomall S.M."/>
            <person name="McNew L.A."/>
            <person name="Daligault H."/>
            <person name="Chapman C."/>
            <person name="Bruce D."/>
            <person name="Karavis M."/>
            <person name="Krepps M."/>
            <person name="McGregor P.A."/>
            <person name="Hong C."/>
            <person name="Park K.H."/>
            <person name="Akmal A."/>
            <person name="Feldman A."/>
            <person name="Lin J.S."/>
            <person name="Chang W.E."/>
            <person name="Higgs B.W."/>
            <person name="Demirev P."/>
            <person name="Lindquist J."/>
            <person name="Liem A."/>
            <person name="Fochler E."/>
            <person name="Read T.D."/>
            <person name="Tapia R."/>
            <person name="Johnson S."/>
            <person name="Bishop-Lilly K.A."/>
            <person name="Detter C."/>
            <person name="Han C."/>
            <person name="Sozhamannan S."/>
            <person name="Rosenzweig C.N."/>
            <person name="Skowronski E.W."/>
        </authorList>
    </citation>
    <scope>NUCLEOTIDE SEQUENCE [LARGE SCALE GENOMIC DNA]</scope>
    <source>
        <strain evidence="13 14">PIT1</strain>
    </source>
</reference>
<dbReference type="EMBL" id="PIQG01000003">
    <property type="protein sequence ID" value="RUO76625.1"/>
    <property type="molecule type" value="Genomic_DNA"/>
</dbReference>
<evidence type="ECO:0000256" key="8">
    <source>
        <dbReference type="ARBA" id="ARBA00023136"/>
    </source>
</evidence>
<evidence type="ECO:0000256" key="6">
    <source>
        <dbReference type="ARBA" id="ARBA00022692"/>
    </source>
</evidence>
<dbReference type="NCBIfam" id="TIGR00540">
    <property type="entry name" value="TPR_hemY_coli"/>
    <property type="match status" value="1"/>
</dbReference>
<evidence type="ECO:0000256" key="4">
    <source>
        <dbReference type="ARBA" id="ARBA00022475"/>
    </source>
</evidence>
<keyword evidence="7 11" id="KW-1133">Transmembrane helix</keyword>
<feature type="transmembrane region" description="Helical" evidence="11">
    <location>
        <begin position="38"/>
        <end position="58"/>
    </location>
</feature>
<evidence type="ECO:0000256" key="1">
    <source>
        <dbReference type="ARBA" id="ARBA00002962"/>
    </source>
</evidence>
<keyword evidence="5" id="KW-0997">Cell inner membrane</keyword>
<dbReference type="GO" id="GO:0042168">
    <property type="term" value="P:heme metabolic process"/>
    <property type="evidence" value="ECO:0007669"/>
    <property type="project" value="InterPro"/>
</dbReference>
<dbReference type="AlphaFoldDB" id="A0A432ZF68"/>
<keyword evidence="6 11" id="KW-0812">Transmembrane</keyword>
<dbReference type="PROSITE" id="PS50005">
    <property type="entry name" value="TPR"/>
    <property type="match status" value="1"/>
</dbReference>
<evidence type="ECO:0000256" key="10">
    <source>
        <dbReference type="PROSITE-ProRule" id="PRU00339"/>
    </source>
</evidence>
<protein>
    <recommendedName>
        <fullName evidence="12">HemY N-terminal domain-containing protein</fullName>
    </recommendedName>
</protein>
<gene>
    <name evidence="13" type="ORF">CWI83_06750</name>
</gene>
<feature type="repeat" description="TPR" evidence="10">
    <location>
        <begin position="322"/>
        <end position="355"/>
    </location>
</feature>
<dbReference type="Gene3D" id="1.25.40.10">
    <property type="entry name" value="Tetratricopeptide repeat domain"/>
    <property type="match status" value="1"/>
</dbReference>
<evidence type="ECO:0000256" key="9">
    <source>
        <dbReference type="ARBA" id="ARBA00023244"/>
    </source>
</evidence>
<dbReference type="GO" id="GO:0006779">
    <property type="term" value="P:porphyrin-containing compound biosynthetic process"/>
    <property type="evidence" value="ECO:0007669"/>
    <property type="project" value="UniProtKB-KW"/>
</dbReference>
<dbReference type="RefSeq" id="WP_126827438.1">
    <property type="nucleotide sequence ID" value="NZ_PIQG01000003.1"/>
</dbReference>
<sequence>MKLALSIVLLIVAGLIIGPFWSGNTGYVLIAFGQTSIELSLVAAVILLVLVSFILLKLGQGIAALVRGTSWGIKWFGRRRQSKAEQAQTSALEALLTQDYNAAHKAFARAWQLNKASTNALLAAYSAGQVSDHKAAKDWLAKGGQAEQLQLASVLLDLNAQAELSPGKMQQLKKLLEQYPHHPQLLRMAARSYIEHHQWRPLIEILPRLADYTTYTSSDVAELTERAYKEVMLQVGANRKDDLKNYWDGLSKDLRRQGPVRKAYIGALKRFGLNEVAGKVAARGLKRGELELGELIQGQLIAADQSLRDYLQDGLKRNADNALMLHALGQLALEVKDFTLAQRALKRAAELAPSAQVWLDLASAEQGAGNPTGALEAIRKSQQ</sequence>
<comment type="caution">
    <text evidence="13">The sequence shown here is derived from an EMBL/GenBank/DDBJ whole genome shotgun (WGS) entry which is preliminary data.</text>
</comment>
<organism evidence="13 14">
    <name type="scientific">Pseudidiomarina taiwanensis</name>
    <dbReference type="NCBI Taxonomy" id="337250"/>
    <lineage>
        <taxon>Bacteria</taxon>
        <taxon>Pseudomonadati</taxon>
        <taxon>Pseudomonadota</taxon>
        <taxon>Gammaproteobacteria</taxon>
        <taxon>Alteromonadales</taxon>
        <taxon>Idiomarinaceae</taxon>
        <taxon>Pseudidiomarina</taxon>
    </lineage>
</organism>
<evidence type="ECO:0000256" key="5">
    <source>
        <dbReference type="ARBA" id="ARBA00022519"/>
    </source>
</evidence>
<dbReference type="InterPro" id="IPR019734">
    <property type="entry name" value="TPR_rpt"/>
</dbReference>
<keyword evidence="8 11" id="KW-0472">Membrane</keyword>
<keyword evidence="4" id="KW-1003">Cell membrane</keyword>
<comment type="function">
    <text evidence="1">Involved in a late step of protoheme IX synthesis.</text>
</comment>
<proteinExistence type="predicted"/>
<keyword evidence="9" id="KW-0627">Porphyrin biosynthesis</keyword>
<name>A0A432ZF68_9GAMM</name>
<dbReference type="Pfam" id="PF07219">
    <property type="entry name" value="HemY_N"/>
    <property type="match status" value="1"/>
</dbReference>